<dbReference type="PANTHER" id="PTHR47559:SF1">
    <property type="entry name" value="OS03G0844900 PROTEIN"/>
    <property type="match status" value="1"/>
</dbReference>
<comment type="caution">
    <text evidence="3">The sequence shown here is derived from an EMBL/GenBank/DDBJ whole genome shotgun (WGS) entry which is preliminary data.</text>
</comment>
<dbReference type="EMBL" id="LGRX02008282">
    <property type="protein sequence ID" value="KAK3273749.1"/>
    <property type="molecule type" value="Genomic_DNA"/>
</dbReference>
<dbReference type="InterPro" id="IPR052757">
    <property type="entry name" value="Ribosomal_protein_S1"/>
</dbReference>
<dbReference type="SMART" id="SM00316">
    <property type="entry name" value="S1"/>
    <property type="match status" value="1"/>
</dbReference>
<dbReference type="Pfam" id="PF00575">
    <property type="entry name" value="S1"/>
    <property type="match status" value="1"/>
</dbReference>
<sequence>VTDVDEESRKLVMSEKQHLISRCFEEFSVGSVCKGVVRCRPVHPLNYPSTLNPTVRPAPSQFGRPEQAGHGCEEERLAKAEKHMPRRIAVSVTDFGAFVDLCDADGVSHGIEGLIHVSELSWDRVNHPRECVKKSDILDVKIISLDRERMRIGLSLRQMKADPLLETLDTLMPVEDTAEEDVGSLTPLPGLAELLEALLQEPGIEAVVPGRQAKESRVYSQDLELWLTSIAVEDGYNLLARVGRQVQEVHVVTDLDRDAIKNTVKNVSSKVI</sequence>
<organism evidence="3 4">
    <name type="scientific">Cymbomonas tetramitiformis</name>
    <dbReference type="NCBI Taxonomy" id="36881"/>
    <lineage>
        <taxon>Eukaryota</taxon>
        <taxon>Viridiplantae</taxon>
        <taxon>Chlorophyta</taxon>
        <taxon>Pyramimonadophyceae</taxon>
        <taxon>Pyramimonadales</taxon>
        <taxon>Pyramimonadaceae</taxon>
        <taxon>Cymbomonas</taxon>
    </lineage>
</organism>
<dbReference type="SUPFAM" id="SSF50249">
    <property type="entry name" value="Nucleic acid-binding proteins"/>
    <property type="match status" value="1"/>
</dbReference>
<evidence type="ECO:0000313" key="4">
    <source>
        <dbReference type="Proteomes" id="UP001190700"/>
    </source>
</evidence>
<dbReference type="InterPro" id="IPR003029">
    <property type="entry name" value="S1_domain"/>
</dbReference>
<feature type="region of interest" description="Disordered" evidence="1">
    <location>
        <begin position="50"/>
        <end position="70"/>
    </location>
</feature>
<evidence type="ECO:0000313" key="3">
    <source>
        <dbReference type="EMBL" id="KAK3273749.1"/>
    </source>
</evidence>
<dbReference type="Pfam" id="PF09876">
    <property type="entry name" value="DUF2103"/>
    <property type="match status" value="1"/>
</dbReference>
<name>A0AAE0G8W0_9CHLO</name>
<dbReference type="Gene3D" id="2.40.50.140">
    <property type="entry name" value="Nucleic acid-binding proteins"/>
    <property type="match status" value="1"/>
</dbReference>
<dbReference type="InterPro" id="IPR018664">
    <property type="entry name" value="DUF2103_metal-binding"/>
</dbReference>
<accession>A0AAE0G8W0</accession>
<reference evidence="3 4" key="1">
    <citation type="journal article" date="2015" name="Genome Biol. Evol.">
        <title>Comparative Genomics of a Bacterivorous Green Alga Reveals Evolutionary Causalities and Consequences of Phago-Mixotrophic Mode of Nutrition.</title>
        <authorList>
            <person name="Burns J.A."/>
            <person name="Paasch A."/>
            <person name="Narechania A."/>
            <person name="Kim E."/>
        </authorList>
    </citation>
    <scope>NUCLEOTIDE SEQUENCE [LARGE SCALE GENOMIC DNA]</scope>
    <source>
        <strain evidence="3 4">PLY_AMNH</strain>
    </source>
</reference>
<feature type="non-terminal residue" evidence="3">
    <location>
        <position position="1"/>
    </location>
</feature>
<dbReference type="InterPro" id="IPR012340">
    <property type="entry name" value="NA-bd_OB-fold"/>
</dbReference>
<dbReference type="PANTHER" id="PTHR47559">
    <property type="entry name" value="OS03G0844900 PROTEIN"/>
    <property type="match status" value="1"/>
</dbReference>
<dbReference type="GO" id="GO:0003676">
    <property type="term" value="F:nucleic acid binding"/>
    <property type="evidence" value="ECO:0007669"/>
    <property type="project" value="InterPro"/>
</dbReference>
<dbReference type="CDD" id="cd05688">
    <property type="entry name" value="S1_RPS1_repeat_ec3"/>
    <property type="match status" value="1"/>
</dbReference>
<gene>
    <name evidence="3" type="ORF">CYMTET_18026</name>
</gene>
<dbReference type="Proteomes" id="UP001190700">
    <property type="component" value="Unassembled WGS sequence"/>
</dbReference>
<proteinExistence type="predicted"/>
<protein>
    <recommendedName>
        <fullName evidence="2">S1 motif domain-containing protein</fullName>
    </recommendedName>
</protein>
<dbReference type="AlphaFoldDB" id="A0AAE0G8W0"/>
<feature type="domain" description="S1 motif" evidence="2">
    <location>
        <begin position="91"/>
        <end position="157"/>
    </location>
</feature>
<evidence type="ECO:0000259" key="2">
    <source>
        <dbReference type="PROSITE" id="PS50126"/>
    </source>
</evidence>
<keyword evidence="4" id="KW-1185">Reference proteome</keyword>
<dbReference type="PROSITE" id="PS50126">
    <property type="entry name" value="S1"/>
    <property type="match status" value="1"/>
</dbReference>
<evidence type="ECO:0000256" key="1">
    <source>
        <dbReference type="SAM" id="MobiDB-lite"/>
    </source>
</evidence>